<reference evidence="6 7" key="1">
    <citation type="journal article" date="2024" name="Commun. Biol.">
        <title>Comparative genomic analysis of thermophilic fungi reveals convergent evolutionary adaptations and gene losses.</title>
        <authorList>
            <person name="Steindorff A.S."/>
            <person name="Aguilar-Pontes M.V."/>
            <person name="Robinson A.J."/>
            <person name="Andreopoulos B."/>
            <person name="LaButti K."/>
            <person name="Kuo A."/>
            <person name="Mondo S."/>
            <person name="Riley R."/>
            <person name="Otillar R."/>
            <person name="Haridas S."/>
            <person name="Lipzen A."/>
            <person name="Grimwood J."/>
            <person name="Schmutz J."/>
            <person name="Clum A."/>
            <person name="Reid I.D."/>
            <person name="Moisan M.C."/>
            <person name="Butler G."/>
            <person name="Nguyen T.T.M."/>
            <person name="Dewar K."/>
            <person name="Conant G."/>
            <person name="Drula E."/>
            <person name="Henrissat B."/>
            <person name="Hansel C."/>
            <person name="Singer S."/>
            <person name="Hutchinson M.I."/>
            <person name="de Vries R.P."/>
            <person name="Natvig D.O."/>
            <person name="Powell A.J."/>
            <person name="Tsang A."/>
            <person name="Grigoriev I.V."/>
        </authorList>
    </citation>
    <scope>NUCLEOTIDE SEQUENCE [LARGE SCALE GENOMIC DNA]</scope>
    <source>
        <strain evidence="6 7">ATCC 24622</strain>
    </source>
</reference>
<dbReference type="EC" id="3.1.1.29" evidence="1"/>
<dbReference type="EMBL" id="JAZHXJ010001057">
    <property type="protein sequence ID" value="KAL1846088.1"/>
    <property type="molecule type" value="Genomic_DNA"/>
</dbReference>
<dbReference type="SUPFAM" id="SSF53178">
    <property type="entry name" value="Peptidyl-tRNA hydrolase-like"/>
    <property type="match status" value="1"/>
</dbReference>
<evidence type="ECO:0000313" key="7">
    <source>
        <dbReference type="Proteomes" id="UP001586593"/>
    </source>
</evidence>
<dbReference type="InterPro" id="IPR001328">
    <property type="entry name" value="Pept_tRNA_hydro"/>
</dbReference>
<proteinExistence type="inferred from homology"/>
<comment type="similarity">
    <text evidence="5">Belongs to the PTH family.</text>
</comment>
<evidence type="ECO:0000256" key="4">
    <source>
        <dbReference type="ARBA" id="ARBA00022884"/>
    </source>
</evidence>
<accession>A0ABR3VVL6</accession>
<organism evidence="6 7">
    <name type="scientific">Phialemonium thermophilum</name>
    <dbReference type="NCBI Taxonomy" id="223376"/>
    <lineage>
        <taxon>Eukaryota</taxon>
        <taxon>Fungi</taxon>
        <taxon>Dikarya</taxon>
        <taxon>Ascomycota</taxon>
        <taxon>Pezizomycotina</taxon>
        <taxon>Sordariomycetes</taxon>
        <taxon>Sordariomycetidae</taxon>
        <taxon>Cephalothecales</taxon>
        <taxon>Cephalothecaceae</taxon>
        <taxon>Phialemonium</taxon>
    </lineage>
</organism>
<dbReference type="PROSITE" id="PS01196">
    <property type="entry name" value="PEPT_TRNA_HYDROL_2"/>
    <property type="match status" value="1"/>
</dbReference>
<sequence length="214" mass="23243">MFNPRFLVVSLGNPAPYTDTLHSAGHIVLSALQSKLLPENPSFSPRRLGKKTALVSAGPKYLLAQSPTLMNVSGPWVSRAWQEELESCGGGRAAERNLALVLVHDDLEEELGVVKARPWGRSHRGHNGIKSVNASLRPSGEEGSPLWARVSVGIGRPEGRDAATVSEYVLRKMRPSERAVLEGEAPAAVLEVLLGLERQWEREQSKRSGQDATA</sequence>
<dbReference type="PANTHER" id="PTHR17224">
    <property type="entry name" value="PEPTIDYL-TRNA HYDROLASE"/>
    <property type="match status" value="1"/>
</dbReference>
<evidence type="ECO:0000313" key="6">
    <source>
        <dbReference type="EMBL" id="KAL1846088.1"/>
    </source>
</evidence>
<evidence type="ECO:0000256" key="2">
    <source>
        <dbReference type="ARBA" id="ARBA00022555"/>
    </source>
</evidence>
<evidence type="ECO:0000256" key="5">
    <source>
        <dbReference type="ARBA" id="ARBA00038063"/>
    </source>
</evidence>
<keyword evidence="4" id="KW-0694">RNA-binding</keyword>
<dbReference type="Pfam" id="PF01195">
    <property type="entry name" value="Pept_tRNA_hydro"/>
    <property type="match status" value="1"/>
</dbReference>
<dbReference type="Gene3D" id="3.40.50.1470">
    <property type="entry name" value="Peptidyl-tRNA hydrolase"/>
    <property type="match status" value="1"/>
</dbReference>
<name>A0ABR3VVL6_9PEZI</name>
<comment type="caution">
    <text evidence="6">The sequence shown here is derived from an EMBL/GenBank/DDBJ whole genome shotgun (WGS) entry which is preliminary data.</text>
</comment>
<keyword evidence="3" id="KW-0378">Hydrolase</keyword>
<protein>
    <recommendedName>
        <fullName evidence="1">peptidyl-tRNA hydrolase</fullName>
        <ecNumber evidence="1">3.1.1.29</ecNumber>
    </recommendedName>
</protein>
<dbReference type="InterPro" id="IPR018171">
    <property type="entry name" value="Pept_tRNA_hydro_CS"/>
</dbReference>
<dbReference type="Proteomes" id="UP001586593">
    <property type="component" value="Unassembled WGS sequence"/>
</dbReference>
<keyword evidence="2" id="KW-0820">tRNA-binding</keyword>
<dbReference type="InterPro" id="IPR036416">
    <property type="entry name" value="Pept_tRNA_hydro_sf"/>
</dbReference>
<keyword evidence="7" id="KW-1185">Reference proteome</keyword>
<evidence type="ECO:0000256" key="1">
    <source>
        <dbReference type="ARBA" id="ARBA00013260"/>
    </source>
</evidence>
<evidence type="ECO:0000256" key="3">
    <source>
        <dbReference type="ARBA" id="ARBA00022801"/>
    </source>
</evidence>
<dbReference type="PANTHER" id="PTHR17224:SF1">
    <property type="entry name" value="PEPTIDYL-TRNA HYDROLASE"/>
    <property type="match status" value="1"/>
</dbReference>
<gene>
    <name evidence="6" type="ORF">VTK73DRAFT_356</name>
</gene>